<protein>
    <submittedName>
        <fullName evidence="2 3">Uncharacterized protein</fullName>
    </submittedName>
</protein>
<organism evidence="3 4">
    <name type="scientific">Helobdella robusta</name>
    <name type="common">Californian leech</name>
    <dbReference type="NCBI Taxonomy" id="6412"/>
    <lineage>
        <taxon>Eukaryota</taxon>
        <taxon>Metazoa</taxon>
        <taxon>Spiralia</taxon>
        <taxon>Lophotrochozoa</taxon>
        <taxon>Annelida</taxon>
        <taxon>Clitellata</taxon>
        <taxon>Hirudinea</taxon>
        <taxon>Rhynchobdellida</taxon>
        <taxon>Glossiphoniidae</taxon>
        <taxon>Helobdella</taxon>
    </lineage>
</organism>
<dbReference type="HOGENOM" id="CLU_842721_0_0_1"/>
<dbReference type="Proteomes" id="UP000015101">
    <property type="component" value="Unassembled WGS sequence"/>
</dbReference>
<reference evidence="2 4" key="2">
    <citation type="journal article" date="2013" name="Nature">
        <title>Insights into bilaterian evolution from three spiralian genomes.</title>
        <authorList>
            <person name="Simakov O."/>
            <person name="Marletaz F."/>
            <person name="Cho S.J."/>
            <person name="Edsinger-Gonzales E."/>
            <person name="Havlak P."/>
            <person name="Hellsten U."/>
            <person name="Kuo D.H."/>
            <person name="Larsson T."/>
            <person name="Lv J."/>
            <person name="Arendt D."/>
            <person name="Savage R."/>
            <person name="Osoegawa K."/>
            <person name="de Jong P."/>
            <person name="Grimwood J."/>
            <person name="Chapman J.A."/>
            <person name="Shapiro H."/>
            <person name="Aerts A."/>
            <person name="Otillar R.P."/>
            <person name="Terry A.Y."/>
            <person name="Boore J.L."/>
            <person name="Grigoriev I.V."/>
            <person name="Lindberg D.R."/>
            <person name="Seaver E.C."/>
            <person name="Weisblat D.A."/>
            <person name="Putnam N.H."/>
            <person name="Rokhsar D.S."/>
        </authorList>
    </citation>
    <scope>NUCLEOTIDE SEQUENCE</scope>
</reference>
<sequence>MRDFLLLFKEEFYSDVNYYKLANRLHQLEIISEKDKLAMQKNENNSFLTMQLVQACHLLHLTSFFLNISCYLPIAPFLVCITFIYDYIISSSSFRFMEDVVQTSIKKIANHYLFDIVCRKCYLKDLLDALSFSGSYELAKKMLKERKGLKETVNKLLELPDDFQLQNYPDNLTTPIRNKFANSNVTEFKANITIHGDGNTVVLSPSPQVQSTDLLLDQRKQDGYNDGHDNNESLYTVRSTDSDIVAYHSTDQSDILMVNGVHDDSNVQEGEVSIVTSRSIGGNDITANSQAANLPHEIIDSQTLGISLRSSLQVTDDNLSSEETTVKSFY</sequence>
<dbReference type="AlphaFoldDB" id="T1F5Y8"/>
<dbReference type="CTD" id="20204237"/>
<evidence type="ECO:0000313" key="2">
    <source>
        <dbReference type="EMBL" id="ESO04423.1"/>
    </source>
</evidence>
<reference evidence="4" key="1">
    <citation type="submission" date="2012-12" db="EMBL/GenBank/DDBJ databases">
        <authorList>
            <person name="Hellsten U."/>
            <person name="Grimwood J."/>
            <person name="Chapman J.A."/>
            <person name="Shapiro H."/>
            <person name="Aerts A."/>
            <person name="Otillar R.P."/>
            <person name="Terry A.Y."/>
            <person name="Boore J.L."/>
            <person name="Simakov O."/>
            <person name="Marletaz F."/>
            <person name="Cho S.-J."/>
            <person name="Edsinger-Gonzales E."/>
            <person name="Havlak P."/>
            <person name="Kuo D.-H."/>
            <person name="Larsson T."/>
            <person name="Lv J."/>
            <person name="Arendt D."/>
            <person name="Savage R."/>
            <person name="Osoegawa K."/>
            <person name="de Jong P."/>
            <person name="Lindberg D.R."/>
            <person name="Seaver E.C."/>
            <person name="Weisblat D.A."/>
            <person name="Putnam N.H."/>
            <person name="Grigoriev I.V."/>
            <person name="Rokhsar D.S."/>
        </authorList>
    </citation>
    <scope>NUCLEOTIDE SEQUENCE</scope>
</reference>
<evidence type="ECO:0000313" key="3">
    <source>
        <dbReference type="EnsemblMetazoa" id="HelroP172813"/>
    </source>
</evidence>
<accession>T1F5Y8</accession>
<evidence type="ECO:0000313" key="4">
    <source>
        <dbReference type="Proteomes" id="UP000015101"/>
    </source>
</evidence>
<gene>
    <name evidence="3" type="primary">20204237</name>
    <name evidence="2" type="ORF">HELRODRAFT_172813</name>
</gene>
<dbReference type="GeneID" id="20204237"/>
<name>T1F5Y8_HELRO</name>
<dbReference type="EMBL" id="AMQM01004369">
    <property type="status" value="NOT_ANNOTATED_CDS"/>
    <property type="molecule type" value="Genomic_DNA"/>
</dbReference>
<dbReference type="EnsemblMetazoa" id="HelroT172813">
    <property type="protein sequence ID" value="HelroP172813"/>
    <property type="gene ID" value="HelroG172813"/>
</dbReference>
<keyword evidence="1" id="KW-1133">Transmembrane helix</keyword>
<evidence type="ECO:0000256" key="1">
    <source>
        <dbReference type="SAM" id="Phobius"/>
    </source>
</evidence>
<dbReference type="InParanoid" id="T1F5Y8"/>
<reference evidence="3" key="3">
    <citation type="submission" date="2015-06" db="UniProtKB">
        <authorList>
            <consortium name="EnsemblMetazoa"/>
        </authorList>
    </citation>
    <scope>IDENTIFICATION</scope>
</reference>
<dbReference type="RefSeq" id="XP_009017692.1">
    <property type="nucleotide sequence ID" value="XM_009019444.1"/>
</dbReference>
<feature type="transmembrane region" description="Helical" evidence="1">
    <location>
        <begin position="64"/>
        <end position="88"/>
    </location>
</feature>
<keyword evidence="1" id="KW-0812">Transmembrane</keyword>
<dbReference type="EMBL" id="KB096502">
    <property type="protein sequence ID" value="ESO04423.1"/>
    <property type="molecule type" value="Genomic_DNA"/>
</dbReference>
<keyword evidence="1" id="KW-0472">Membrane</keyword>
<dbReference type="KEGG" id="hro:HELRODRAFT_172813"/>
<keyword evidence="4" id="KW-1185">Reference proteome</keyword>
<proteinExistence type="predicted"/>